<sequence>MAGNFRTELILNAPILHRFRALALGCTLAAGAALPSLAQEMPTIDAARGAFLIHGNFCGPGNRGPGHPPVDALDLACAHHDACSPGVASGRLPQCSCNDRLHEEAGLVARDPRTPRKVRDTAQFIADGALSLPCD</sequence>
<dbReference type="EMBL" id="BPRB01000246">
    <property type="protein sequence ID" value="GJE61800.1"/>
    <property type="molecule type" value="Genomic_DNA"/>
</dbReference>
<organism evidence="2 3">
    <name type="scientific">Methylobacterium trifolii</name>
    <dbReference type="NCBI Taxonomy" id="1003092"/>
    <lineage>
        <taxon>Bacteria</taxon>
        <taxon>Pseudomonadati</taxon>
        <taxon>Pseudomonadota</taxon>
        <taxon>Alphaproteobacteria</taxon>
        <taxon>Hyphomicrobiales</taxon>
        <taxon>Methylobacteriaceae</taxon>
        <taxon>Methylobacterium</taxon>
    </lineage>
</organism>
<dbReference type="Gene3D" id="1.20.90.10">
    <property type="entry name" value="Phospholipase A2 domain"/>
    <property type="match status" value="1"/>
</dbReference>
<proteinExistence type="predicted"/>
<name>A0ABQ4U6L5_9HYPH</name>
<dbReference type="SUPFAM" id="SSF48619">
    <property type="entry name" value="Phospholipase A2, PLA2"/>
    <property type="match status" value="1"/>
</dbReference>
<evidence type="ECO:0008006" key="4">
    <source>
        <dbReference type="Google" id="ProtNLM"/>
    </source>
</evidence>
<feature type="signal peptide" evidence="1">
    <location>
        <begin position="1"/>
        <end position="38"/>
    </location>
</feature>
<reference evidence="2" key="1">
    <citation type="journal article" date="2021" name="Front. Microbiol.">
        <title>Comprehensive Comparative Genomics and Phenotyping of Methylobacterium Species.</title>
        <authorList>
            <person name="Alessa O."/>
            <person name="Ogura Y."/>
            <person name="Fujitani Y."/>
            <person name="Takami H."/>
            <person name="Hayashi T."/>
            <person name="Sahin N."/>
            <person name="Tani A."/>
        </authorList>
    </citation>
    <scope>NUCLEOTIDE SEQUENCE</scope>
    <source>
        <strain evidence="2">DSM 23632</strain>
    </source>
</reference>
<evidence type="ECO:0000313" key="3">
    <source>
        <dbReference type="Proteomes" id="UP001055057"/>
    </source>
</evidence>
<dbReference type="InterPro" id="IPR036444">
    <property type="entry name" value="PLipase_A2_dom_sf"/>
</dbReference>
<comment type="caution">
    <text evidence="2">The sequence shown here is derived from an EMBL/GenBank/DDBJ whole genome shotgun (WGS) entry which is preliminary data.</text>
</comment>
<reference evidence="2" key="2">
    <citation type="submission" date="2021-08" db="EMBL/GenBank/DDBJ databases">
        <authorList>
            <person name="Tani A."/>
            <person name="Ola A."/>
            <person name="Ogura Y."/>
            <person name="Katsura K."/>
            <person name="Hayashi T."/>
        </authorList>
    </citation>
    <scope>NUCLEOTIDE SEQUENCE</scope>
    <source>
        <strain evidence="2">DSM 23632</strain>
    </source>
</reference>
<evidence type="ECO:0000256" key="1">
    <source>
        <dbReference type="SAM" id="SignalP"/>
    </source>
</evidence>
<evidence type="ECO:0000313" key="2">
    <source>
        <dbReference type="EMBL" id="GJE61800.1"/>
    </source>
</evidence>
<gene>
    <name evidence="2" type="ORF">MPOCJGCO_3926</name>
</gene>
<protein>
    <recommendedName>
        <fullName evidence="4">Phospholipase A2 domain-containing protein</fullName>
    </recommendedName>
</protein>
<dbReference type="Proteomes" id="UP001055057">
    <property type="component" value="Unassembled WGS sequence"/>
</dbReference>
<keyword evidence="3" id="KW-1185">Reference proteome</keyword>
<keyword evidence="1" id="KW-0732">Signal</keyword>
<feature type="chain" id="PRO_5046968954" description="Phospholipase A2 domain-containing protein" evidence="1">
    <location>
        <begin position="39"/>
        <end position="135"/>
    </location>
</feature>
<accession>A0ABQ4U6L5</accession>